<accession>A0A392QQX6</accession>
<organism evidence="1 2">
    <name type="scientific">Trifolium medium</name>
    <dbReference type="NCBI Taxonomy" id="97028"/>
    <lineage>
        <taxon>Eukaryota</taxon>
        <taxon>Viridiplantae</taxon>
        <taxon>Streptophyta</taxon>
        <taxon>Embryophyta</taxon>
        <taxon>Tracheophyta</taxon>
        <taxon>Spermatophyta</taxon>
        <taxon>Magnoliopsida</taxon>
        <taxon>eudicotyledons</taxon>
        <taxon>Gunneridae</taxon>
        <taxon>Pentapetalae</taxon>
        <taxon>rosids</taxon>
        <taxon>fabids</taxon>
        <taxon>Fabales</taxon>
        <taxon>Fabaceae</taxon>
        <taxon>Papilionoideae</taxon>
        <taxon>50 kb inversion clade</taxon>
        <taxon>NPAAA clade</taxon>
        <taxon>Hologalegina</taxon>
        <taxon>IRL clade</taxon>
        <taxon>Trifolieae</taxon>
        <taxon>Trifolium</taxon>
    </lineage>
</organism>
<evidence type="ECO:0000313" key="2">
    <source>
        <dbReference type="Proteomes" id="UP000265520"/>
    </source>
</evidence>
<feature type="non-terminal residue" evidence="1">
    <location>
        <position position="1"/>
    </location>
</feature>
<reference evidence="1 2" key="1">
    <citation type="journal article" date="2018" name="Front. Plant Sci.">
        <title>Red Clover (Trifolium pratense) and Zigzag Clover (T. medium) - A Picture of Genomic Similarities and Differences.</title>
        <authorList>
            <person name="Dluhosova J."/>
            <person name="Istvanek J."/>
            <person name="Nedelnik J."/>
            <person name="Repkova J."/>
        </authorList>
    </citation>
    <scope>NUCLEOTIDE SEQUENCE [LARGE SCALE GENOMIC DNA]</scope>
    <source>
        <strain evidence="2">cv. 10/8</strain>
        <tissue evidence="1">Leaf</tissue>
    </source>
</reference>
<sequence>VDEEIFLVGIQICYTFGFDDLVVEFRDFFVREGVVERDQATHSLAGVKGKDAEVSSLWHRLVTPWHCQCHDHHHHLPNW</sequence>
<dbReference type="Proteomes" id="UP000265520">
    <property type="component" value="Unassembled WGS sequence"/>
</dbReference>
<evidence type="ECO:0000313" key="1">
    <source>
        <dbReference type="EMBL" id="MCI26793.1"/>
    </source>
</evidence>
<dbReference type="EMBL" id="LXQA010155303">
    <property type="protein sequence ID" value="MCI26793.1"/>
    <property type="molecule type" value="Genomic_DNA"/>
</dbReference>
<keyword evidence="2" id="KW-1185">Reference proteome</keyword>
<protein>
    <submittedName>
        <fullName evidence="1">Uncharacterized protein</fullName>
    </submittedName>
</protein>
<dbReference type="AlphaFoldDB" id="A0A392QQX6"/>
<name>A0A392QQX6_9FABA</name>
<comment type="caution">
    <text evidence="1">The sequence shown here is derived from an EMBL/GenBank/DDBJ whole genome shotgun (WGS) entry which is preliminary data.</text>
</comment>
<proteinExistence type="predicted"/>